<dbReference type="RefSeq" id="WP_316027256.1">
    <property type="nucleotide sequence ID" value="NZ_JAWDIO010000002.1"/>
</dbReference>
<protein>
    <submittedName>
        <fullName evidence="1">Uncharacterized protein</fullName>
    </submittedName>
</protein>
<dbReference type="EMBL" id="JAWDIO010000002">
    <property type="protein sequence ID" value="MDU0355730.1"/>
    <property type="molecule type" value="Genomic_DNA"/>
</dbReference>
<accession>A0ABU3T0F5</accession>
<sequence>MNLFVKTSASSMNTSCQTSKSDCNFDSPRQCSHLGFNIIKTKGLATKVDSPQSLASNSVVVKQSKSIATLIEYPVSFILSILSPFLPSMTAANVGTSSTAIASNMTTLCHSLLSRFTVISQGSRIVSFH</sequence>
<evidence type="ECO:0000313" key="2">
    <source>
        <dbReference type="Proteomes" id="UP001247805"/>
    </source>
</evidence>
<proteinExistence type="predicted"/>
<gene>
    <name evidence="1" type="ORF">RS130_19235</name>
</gene>
<keyword evidence="2" id="KW-1185">Reference proteome</keyword>
<evidence type="ECO:0000313" key="1">
    <source>
        <dbReference type="EMBL" id="MDU0355730.1"/>
    </source>
</evidence>
<comment type="caution">
    <text evidence="1">The sequence shown here is derived from an EMBL/GenBank/DDBJ whole genome shotgun (WGS) entry which is preliminary data.</text>
</comment>
<dbReference type="Proteomes" id="UP001247805">
    <property type="component" value="Unassembled WGS sequence"/>
</dbReference>
<reference evidence="1 2" key="1">
    <citation type="submission" date="2023-10" db="EMBL/GenBank/DDBJ databases">
        <title>Glaciecola aquimarina strain GGW-M5 nov., isolated from a coastal seawater.</title>
        <authorList>
            <person name="Bayburt H."/>
            <person name="Kim J.M."/>
            <person name="Choi B.J."/>
            <person name="Jeon C.O."/>
        </authorList>
    </citation>
    <scope>NUCLEOTIDE SEQUENCE [LARGE SCALE GENOMIC DNA]</scope>
    <source>
        <strain evidence="1 2">KCTC 32108</strain>
    </source>
</reference>
<name>A0ABU3T0F5_9ALTE</name>
<organism evidence="1 2">
    <name type="scientific">Paraglaciecola aquimarina</name>
    <dbReference type="NCBI Taxonomy" id="1235557"/>
    <lineage>
        <taxon>Bacteria</taxon>
        <taxon>Pseudomonadati</taxon>
        <taxon>Pseudomonadota</taxon>
        <taxon>Gammaproteobacteria</taxon>
        <taxon>Alteromonadales</taxon>
        <taxon>Alteromonadaceae</taxon>
        <taxon>Paraglaciecola</taxon>
    </lineage>
</organism>